<dbReference type="Proteomes" id="UP000037749">
    <property type="component" value="Unassembled WGS sequence"/>
</dbReference>
<dbReference type="AlphaFoldDB" id="A0A0N0CU73"/>
<evidence type="ECO:0000313" key="5">
    <source>
        <dbReference type="Proteomes" id="UP000037749"/>
    </source>
</evidence>
<feature type="domain" description="Glycosyl transferase family 1" evidence="3">
    <location>
        <begin position="331"/>
        <end position="495"/>
    </location>
</feature>
<organism evidence="4 5">
    <name type="scientific">Apilactobacillus kunkeei</name>
    <dbReference type="NCBI Taxonomy" id="148814"/>
    <lineage>
        <taxon>Bacteria</taxon>
        <taxon>Bacillati</taxon>
        <taxon>Bacillota</taxon>
        <taxon>Bacilli</taxon>
        <taxon>Lactobacillales</taxon>
        <taxon>Lactobacillaceae</taxon>
        <taxon>Apilactobacillus</taxon>
    </lineage>
</organism>
<dbReference type="PATRIC" id="fig|148814.9.peg.253"/>
<comment type="caution">
    <text evidence="4">The sequence shown here is derived from an EMBL/GenBank/DDBJ whole genome shotgun (WGS) entry which is preliminary data.</text>
</comment>
<evidence type="ECO:0000256" key="1">
    <source>
        <dbReference type="ARBA" id="ARBA00022676"/>
    </source>
</evidence>
<protein>
    <submittedName>
        <fullName evidence="4">Poly(Glycerol-phosphate) alpha-glucosyltransferase</fullName>
    </submittedName>
</protein>
<sequence length="544" mass="63114">MNFFLNSSFNAKNSGIEHAQLKRAKLFEKFSEDYRLVFREWNPLLHFHLNNNGIADKYILSIFDYFQKATDVQKKTIRPKDINFGVSNLRYEEERNHNRVIVYSKNQIVARINLFDKDITNDQIVKSVELFDGFANLYRVDFYDYRGFLSMAQWYTPDNKIATETWYTPEGRPAIEDYFRLNAQGKMEKSGFKTIDENGTVRTHNNIVGLLQEFLEDVNVEFMDKDHPNIYVMDRSDYFEEILENLSSPTYTVLHLHNSHAGDAQEPDTSIMNNNYEYSLTDANRYDAIVSATEKQTKDVKRRFDPAVDMFTIPVGVIKNEDLQGQRIPMKDRKKHSIVVTARVAPEKQINKIIDAMGMAKKEVPDINMDVYGYVDHSNDDIAMKRINASLDEYDLKDAVHLHSYTNDVTGVQRNAQLYALASVMEGFNLALMEAQAQGDVGVTFDTNYGPNELIVDNENGYVVDYDDTKSLSERMVKLFTDDELLQKMSDQAYELSNRFSEDSVWADWKQLIDSAKKTWQDKLKTYHFDIKKGLSDMEHTEEA</sequence>
<gene>
    <name evidence="4" type="ORF">RZ72_07490</name>
</gene>
<reference evidence="4 5" key="1">
    <citation type="journal article" date="2015" name="Genome Biol. Evol.">
        <title>Functionally Structured Genomes in Lactobacillus kunkeei Colonizing the Honey Crop and Food Products of Honeybees and Stingless Bees.</title>
        <authorList>
            <person name="Tamarit D."/>
            <person name="Ellegaard K.M."/>
            <person name="Wikander J."/>
            <person name="Olofsson T."/>
            <person name="Vasquez A."/>
            <person name="Andersson S.G."/>
        </authorList>
    </citation>
    <scope>NUCLEOTIDE SEQUENCE [LARGE SCALE GENOMIC DNA]</scope>
    <source>
        <strain evidence="4 5">LAla</strain>
    </source>
</reference>
<dbReference type="PANTHER" id="PTHR12526">
    <property type="entry name" value="GLYCOSYLTRANSFERASE"/>
    <property type="match status" value="1"/>
</dbReference>
<evidence type="ECO:0000256" key="2">
    <source>
        <dbReference type="ARBA" id="ARBA00022679"/>
    </source>
</evidence>
<accession>A0A0N0CU73</accession>
<dbReference type="InterPro" id="IPR001296">
    <property type="entry name" value="Glyco_trans_1"/>
</dbReference>
<dbReference type="RefSeq" id="WP_053796256.1">
    <property type="nucleotide sequence ID" value="NZ_JXCZ01000007.1"/>
</dbReference>
<dbReference type="SUPFAM" id="SSF53756">
    <property type="entry name" value="UDP-Glycosyltransferase/glycogen phosphorylase"/>
    <property type="match status" value="1"/>
</dbReference>
<name>A0A0N0CU73_9LACO</name>
<evidence type="ECO:0000259" key="3">
    <source>
        <dbReference type="Pfam" id="PF00534"/>
    </source>
</evidence>
<dbReference type="GO" id="GO:0016757">
    <property type="term" value="F:glycosyltransferase activity"/>
    <property type="evidence" value="ECO:0007669"/>
    <property type="project" value="UniProtKB-KW"/>
</dbReference>
<dbReference type="Pfam" id="PF00534">
    <property type="entry name" value="Glycos_transf_1"/>
    <property type="match status" value="1"/>
</dbReference>
<proteinExistence type="predicted"/>
<dbReference type="PANTHER" id="PTHR12526:SF629">
    <property type="entry name" value="TEICHURONIC ACID BIOSYNTHESIS GLYCOSYLTRANSFERASE TUAH-RELATED"/>
    <property type="match status" value="1"/>
</dbReference>
<dbReference type="EMBL" id="JXCZ01000007">
    <property type="protein sequence ID" value="KOY79691.1"/>
    <property type="molecule type" value="Genomic_DNA"/>
</dbReference>
<keyword evidence="2 4" id="KW-0808">Transferase</keyword>
<evidence type="ECO:0000313" key="4">
    <source>
        <dbReference type="EMBL" id="KOY79691.1"/>
    </source>
</evidence>
<keyword evidence="1" id="KW-0328">Glycosyltransferase</keyword>
<dbReference type="Gene3D" id="3.40.50.2000">
    <property type="entry name" value="Glycogen Phosphorylase B"/>
    <property type="match status" value="3"/>
</dbReference>